<dbReference type="Gene3D" id="3.20.20.70">
    <property type="entry name" value="Aldolase class I"/>
    <property type="match status" value="1"/>
</dbReference>
<dbReference type="GO" id="GO:0050661">
    <property type="term" value="F:NADP binding"/>
    <property type="evidence" value="ECO:0007669"/>
    <property type="project" value="InterPro"/>
</dbReference>
<sequence>MSTPTPHPQHGVPCGTSTPRPGLLNTPAPGVPFYTPLQSPPSGTALHPTPSTPKLFTPLKIRSLTLQNRIMLSPMCQYSASNGHFTPWHMAHLGGIISRGPGLSMVEATAVLPEGRITPEDSGLWLDSQGDKLKEVVQFAHSQSQLIGIQLSHAGRKASMVAPWLDRAAVATEAAGGWPTKVKGPSALPFDEHHCTPSAMTLEDIQEFKDAWAASVKRALRAGFDVIEIHNAHGYLLHEFVSPVSNKRNDRYGGSFENRIRLTLEIVDLTRRIIPEGMPLFLRISATDWLDYEGFEEESWTVKDSARLAGILADRGVDLMDVSSGANHPKQKIVAGLGYQAPFAKEIKRVVGNRMLVGTVGMIGSGRQAEGLLSGRGGERGVDMDVDVDGEGEGRGTELDLAIVARGFQKNPGLVWEWAEELGVRIMVAHQMRWGFRGKAGGH</sequence>
<keyword evidence="2" id="KW-0285">Flavoprotein</keyword>
<dbReference type="InterPro" id="IPR001155">
    <property type="entry name" value="OxRdtase_FMN_N"/>
</dbReference>
<dbReference type="GO" id="GO:0010181">
    <property type="term" value="F:FMN binding"/>
    <property type="evidence" value="ECO:0007669"/>
    <property type="project" value="InterPro"/>
</dbReference>
<dbReference type="EMBL" id="PQXL01000439">
    <property type="protein sequence ID" value="THV45889.1"/>
    <property type="molecule type" value="Genomic_DNA"/>
</dbReference>
<keyword evidence="9" id="KW-1185">Reference proteome</keyword>
<dbReference type="GO" id="GO:0003959">
    <property type="term" value="F:NADPH dehydrogenase activity"/>
    <property type="evidence" value="ECO:0007669"/>
    <property type="project" value="InterPro"/>
</dbReference>
<dbReference type="Pfam" id="PF00724">
    <property type="entry name" value="Oxidored_FMN"/>
    <property type="match status" value="1"/>
</dbReference>
<evidence type="ECO:0000313" key="9">
    <source>
        <dbReference type="Proteomes" id="UP000308671"/>
    </source>
</evidence>
<dbReference type="CDD" id="cd02932">
    <property type="entry name" value="OYE_YqiM_FMN"/>
    <property type="match status" value="1"/>
</dbReference>
<evidence type="ECO:0000313" key="8">
    <source>
        <dbReference type="EMBL" id="THV45889.1"/>
    </source>
</evidence>
<protein>
    <recommendedName>
        <fullName evidence="7">NADH:flavin oxidoreductase/NADH oxidase N-terminal domain-containing protein</fullName>
    </recommendedName>
</protein>
<dbReference type="SUPFAM" id="SSF51395">
    <property type="entry name" value="FMN-linked oxidoreductases"/>
    <property type="match status" value="1"/>
</dbReference>
<organism evidence="8 9">
    <name type="scientific">Botrytis galanthina</name>
    <dbReference type="NCBI Taxonomy" id="278940"/>
    <lineage>
        <taxon>Eukaryota</taxon>
        <taxon>Fungi</taxon>
        <taxon>Dikarya</taxon>
        <taxon>Ascomycota</taxon>
        <taxon>Pezizomycotina</taxon>
        <taxon>Leotiomycetes</taxon>
        <taxon>Helotiales</taxon>
        <taxon>Sclerotiniaceae</taxon>
        <taxon>Botrytis</taxon>
    </lineage>
</organism>
<dbReference type="PANTHER" id="PTHR43303">
    <property type="entry name" value="NADPH DEHYDROGENASE C23G7.10C-RELATED"/>
    <property type="match status" value="1"/>
</dbReference>
<evidence type="ECO:0000259" key="7">
    <source>
        <dbReference type="Pfam" id="PF00724"/>
    </source>
</evidence>
<keyword evidence="5" id="KW-0560">Oxidoreductase</keyword>
<dbReference type="PANTHER" id="PTHR43303:SF4">
    <property type="entry name" value="NADPH DEHYDROGENASE C23G7.10C-RELATED"/>
    <property type="match status" value="1"/>
</dbReference>
<dbReference type="InterPro" id="IPR044152">
    <property type="entry name" value="YqjM-like"/>
</dbReference>
<gene>
    <name evidence="8" type="ORF">BGAL_0440g00020</name>
</gene>
<name>A0A4S8QWD1_9HELO</name>
<proteinExistence type="predicted"/>
<dbReference type="AlphaFoldDB" id="A0A4S8QWD1"/>
<evidence type="ECO:0000256" key="6">
    <source>
        <dbReference type="SAM" id="MobiDB-lite"/>
    </source>
</evidence>
<evidence type="ECO:0000256" key="4">
    <source>
        <dbReference type="ARBA" id="ARBA00022857"/>
    </source>
</evidence>
<feature type="domain" description="NADH:flavin oxidoreductase/NADH oxidase N-terminal" evidence="7">
    <location>
        <begin position="54"/>
        <end position="369"/>
    </location>
</feature>
<feature type="region of interest" description="Disordered" evidence="6">
    <location>
        <begin position="1"/>
        <end position="53"/>
    </location>
</feature>
<dbReference type="Proteomes" id="UP000308671">
    <property type="component" value="Unassembled WGS sequence"/>
</dbReference>
<comment type="caution">
    <text evidence="8">The sequence shown here is derived from an EMBL/GenBank/DDBJ whole genome shotgun (WGS) entry which is preliminary data.</text>
</comment>
<evidence type="ECO:0000256" key="2">
    <source>
        <dbReference type="ARBA" id="ARBA00022630"/>
    </source>
</evidence>
<dbReference type="OrthoDB" id="72788at2759"/>
<accession>A0A4S8QWD1</accession>
<comment type="cofactor">
    <cofactor evidence="1">
        <name>FMN</name>
        <dbReference type="ChEBI" id="CHEBI:58210"/>
    </cofactor>
</comment>
<keyword evidence="3" id="KW-0288">FMN</keyword>
<keyword evidence="4" id="KW-0521">NADP</keyword>
<evidence type="ECO:0000256" key="1">
    <source>
        <dbReference type="ARBA" id="ARBA00001917"/>
    </source>
</evidence>
<reference evidence="8 9" key="1">
    <citation type="submission" date="2017-12" db="EMBL/GenBank/DDBJ databases">
        <title>Comparative genomics of Botrytis spp.</title>
        <authorList>
            <person name="Valero-Jimenez C.A."/>
            <person name="Tapia P."/>
            <person name="Veloso J."/>
            <person name="Silva-Moreno E."/>
            <person name="Staats M."/>
            <person name="Valdes J.H."/>
            <person name="Van Kan J.A.L."/>
        </authorList>
    </citation>
    <scope>NUCLEOTIDE SEQUENCE [LARGE SCALE GENOMIC DNA]</scope>
    <source>
        <strain evidence="8 9">MUCL435</strain>
    </source>
</reference>
<dbReference type="InterPro" id="IPR013785">
    <property type="entry name" value="Aldolase_TIM"/>
</dbReference>
<evidence type="ECO:0000256" key="5">
    <source>
        <dbReference type="ARBA" id="ARBA00023002"/>
    </source>
</evidence>
<evidence type="ECO:0000256" key="3">
    <source>
        <dbReference type="ARBA" id="ARBA00022643"/>
    </source>
</evidence>